<name>A0A1F5MFJ9_9BACT</name>
<dbReference type="Pfam" id="PF13416">
    <property type="entry name" value="SBP_bac_8"/>
    <property type="match status" value="1"/>
</dbReference>
<dbReference type="PANTHER" id="PTHR43649:SF12">
    <property type="entry name" value="DIACETYLCHITOBIOSE BINDING PROTEIN DASA"/>
    <property type="match status" value="1"/>
</dbReference>
<comment type="caution">
    <text evidence="1">The sequence shown here is derived from an EMBL/GenBank/DDBJ whole genome shotgun (WGS) entry which is preliminary data.</text>
</comment>
<dbReference type="Proteomes" id="UP000183317">
    <property type="component" value="Unassembled WGS sequence"/>
</dbReference>
<accession>A0A1F5MFJ9</accession>
<dbReference type="InterPro" id="IPR006059">
    <property type="entry name" value="SBP"/>
</dbReference>
<dbReference type="Gene3D" id="3.40.190.10">
    <property type="entry name" value="Periplasmic binding protein-like II"/>
    <property type="match status" value="1"/>
</dbReference>
<dbReference type="InterPro" id="IPR050490">
    <property type="entry name" value="Bact_solute-bd_prot1"/>
</dbReference>
<reference evidence="1 2" key="1">
    <citation type="journal article" date="2016" name="Nat. Commun.">
        <title>Thousands of microbial genomes shed light on interconnected biogeochemical processes in an aquifer system.</title>
        <authorList>
            <person name="Anantharaman K."/>
            <person name="Brown C.T."/>
            <person name="Hug L.A."/>
            <person name="Sharon I."/>
            <person name="Castelle C.J."/>
            <person name="Probst A.J."/>
            <person name="Thomas B.C."/>
            <person name="Singh A."/>
            <person name="Wilkins M.J."/>
            <person name="Karaoz U."/>
            <person name="Brodie E.L."/>
            <person name="Williams K.H."/>
            <person name="Hubbard S.S."/>
            <person name="Banfield J.F."/>
        </authorList>
    </citation>
    <scope>NUCLEOTIDE SEQUENCE [LARGE SCALE GENOMIC DNA]</scope>
</reference>
<dbReference type="PANTHER" id="PTHR43649">
    <property type="entry name" value="ARABINOSE-BINDING PROTEIN-RELATED"/>
    <property type="match status" value="1"/>
</dbReference>
<evidence type="ECO:0000313" key="1">
    <source>
        <dbReference type="EMBL" id="OGE64138.1"/>
    </source>
</evidence>
<organism evidence="1 2">
    <name type="scientific">Candidatus Daviesbacteria bacterium RIFCSPLOWO2_02_FULL_36_8</name>
    <dbReference type="NCBI Taxonomy" id="1797793"/>
    <lineage>
        <taxon>Bacteria</taxon>
        <taxon>Candidatus Daviesiibacteriota</taxon>
    </lineage>
</organism>
<gene>
    <name evidence="1" type="ORF">A3J13_01720</name>
</gene>
<protein>
    <recommendedName>
        <fullName evidence="3">ABC transporter substrate-binding protein</fullName>
    </recommendedName>
</protein>
<dbReference type="EMBL" id="MFDU01000042">
    <property type="protein sequence ID" value="OGE64138.1"/>
    <property type="molecule type" value="Genomic_DNA"/>
</dbReference>
<proteinExistence type="predicted"/>
<evidence type="ECO:0000313" key="2">
    <source>
        <dbReference type="Proteomes" id="UP000183317"/>
    </source>
</evidence>
<sequence length="434" mass="48682">MKKIIIIAICIAIVLGFLFWKFSPLLFSKPKPTGPITLTYFGLWEDDNLIKPVLDSYHQQNPNITINYVRQSSVNYRTRVQTQIRAGQGPDVFMMHNSWLPMFDTDLVAAPASIFTLNDYKTLFYPVAADSFIKDGKIYGAPMEVDGLGLFINEDMLNAIGGKSPKTWKEFIDTATRMTVKDETGIKTSGAALGSTGNVDHWSDILALLLMQQQGVDFNNLTTDDAATVFRFYTGFVTDPTNKTWDTNLPSSTQMFIEGRLGFYFAPSWRAHDLRIANTNLKFKIVPVPQLSVKQVAYGTFWGQAVSKNSKNIDEAWKFVKYLTSQEAERLAYQEASKIRLFGEPYSLVSLAPEVSQDPIVGAFVSQGPIYKSWYLSSNTFDLGINDEMIKYFEDGINATLSGTDPQIALQTVDMGVKQVLDKYTKPQITTTPK</sequence>
<evidence type="ECO:0008006" key="3">
    <source>
        <dbReference type="Google" id="ProtNLM"/>
    </source>
</evidence>
<dbReference type="SUPFAM" id="SSF53850">
    <property type="entry name" value="Periplasmic binding protein-like II"/>
    <property type="match status" value="1"/>
</dbReference>
<dbReference type="AlphaFoldDB" id="A0A1F5MFJ9"/>